<reference evidence="2" key="1">
    <citation type="submission" date="2021-02" db="EMBL/GenBank/DDBJ databases">
        <authorList>
            <person name="Dougan E. K."/>
            <person name="Rhodes N."/>
            <person name="Thang M."/>
            <person name="Chan C."/>
        </authorList>
    </citation>
    <scope>NUCLEOTIDE SEQUENCE</scope>
</reference>
<dbReference type="Pfam" id="PF00450">
    <property type="entry name" value="Peptidase_S10"/>
    <property type="match status" value="1"/>
</dbReference>
<dbReference type="InterPro" id="IPR033124">
    <property type="entry name" value="Ser_caboxypep_his_AS"/>
</dbReference>
<dbReference type="Proteomes" id="UP000626109">
    <property type="component" value="Unassembled WGS sequence"/>
</dbReference>
<evidence type="ECO:0000313" key="2">
    <source>
        <dbReference type="EMBL" id="CAE8648239.1"/>
    </source>
</evidence>
<sequence>DQILSGFDAYALDFDKCASPATSVGRHERWVMRRAILRASAALHSSNSTALLSALESEPAYQPCIQDFMAAYLNRADVQAAIHVKSGAKWSMCSDEVGAGYNVTDTNLPMMPVWQELIKNGDLNIMIYSGDDDSVCATMGTQQFVWGLGYSSKGTWQPWNVDGQVAGFRTDFEVPSKNGLGAFTFTTVHGAGHMVPATQPARSLALLGAFLGRDAAHGLNEIVV</sequence>
<comment type="caution">
    <text evidence="2">The sequence shown here is derived from an EMBL/GenBank/DDBJ whole genome shotgun (WGS) entry which is preliminary data.</text>
</comment>
<dbReference type="SUPFAM" id="SSF53474">
    <property type="entry name" value="alpha/beta-Hydrolases"/>
    <property type="match status" value="1"/>
</dbReference>
<organism evidence="2 3">
    <name type="scientific">Polarella glacialis</name>
    <name type="common">Dinoflagellate</name>
    <dbReference type="NCBI Taxonomy" id="89957"/>
    <lineage>
        <taxon>Eukaryota</taxon>
        <taxon>Sar</taxon>
        <taxon>Alveolata</taxon>
        <taxon>Dinophyceae</taxon>
        <taxon>Suessiales</taxon>
        <taxon>Suessiaceae</taxon>
        <taxon>Polarella</taxon>
    </lineage>
</organism>
<evidence type="ECO:0008006" key="4">
    <source>
        <dbReference type="Google" id="ProtNLM"/>
    </source>
</evidence>
<protein>
    <recommendedName>
        <fullName evidence="4">Carboxypeptidase</fullName>
    </recommendedName>
</protein>
<dbReference type="InterPro" id="IPR029058">
    <property type="entry name" value="AB_hydrolase_fold"/>
</dbReference>
<dbReference type="PANTHER" id="PTHR11802">
    <property type="entry name" value="SERINE PROTEASE FAMILY S10 SERINE CARBOXYPEPTIDASE"/>
    <property type="match status" value="1"/>
</dbReference>
<dbReference type="Gene3D" id="3.40.50.11320">
    <property type="match status" value="1"/>
</dbReference>
<gene>
    <name evidence="2" type="ORF">PGLA2088_LOCUS6389</name>
</gene>
<comment type="similarity">
    <text evidence="1">Belongs to the peptidase S10 family.</text>
</comment>
<dbReference type="InterPro" id="IPR001563">
    <property type="entry name" value="Peptidase_S10"/>
</dbReference>
<dbReference type="PROSITE" id="PS00560">
    <property type="entry name" value="CARBOXYPEPT_SER_HIS"/>
    <property type="match status" value="1"/>
</dbReference>
<accession>A0A813IBS9</accession>
<proteinExistence type="inferred from homology"/>
<dbReference type="GO" id="GO:0006508">
    <property type="term" value="P:proteolysis"/>
    <property type="evidence" value="ECO:0007669"/>
    <property type="project" value="InterPro"/>
</dbReference>
<evidence type="ECO:0000313" key="3">
    <source>
        <dbReference type="Proteomes" id="UP000626109"/>
    </source>
</evidence>
<name>A0A813IBS9_POLGL</name>
<dbReference type="GO" id="GO:0004185">
    <property type="term" value="F:serine-type carboxypeptidase activity"/>
    <property type="evidence" value="ECO:0007669"/>
    <property type="project" value="InterPro"/>
</dbReference>
<feature type="non-terminal residue" evidence="2">
    <location>
        <position position="224"/>
    </location>
</feature>
<dbReference type="AlphaFoldDB" id="A0A813IBS9"/>
<dbReference type="Gene3D" id="6.10.250.940">
    <property type="match status" value="1"/>
</dbReference>
<dbReference type="EMBL" id="CAJNNW010006352">
    <property type="protein sequence ID" value="CAE8648239.1"/>
    <property type="molecule type" value="Genomic_DNA"/>
</dbReference>
<dbReference type="PANTHER" id="PTHR11802:SF489">
    <property type="entry name" value="CARBOXYPEPTIDASE"/>
    <property type="match status" value="1"/>
</dbReference>
<evidence type="ECO:0000256" key="1">
    <source>
        <dbReference type="ARBA" id="ARBA00009431"/>
    </source>
</evidence>